<reference evidence="3 4" key="1">
    <citation type="journal article" date="2013" name="Genome Biol. Evol.">
        <title>Genomes of Stigonematalean cyanobacteria (subsection V) and the evolution of oxygenic photosynthesis from prokaryotes to plastids.</title>
        <authorList>
            <person name="Dagan T."/>
            <person name="Roettger M."/>
            <person name="Stucken K."/>
            <person name="Landan G."/>
            <person name="Koch R."/>
            <person name="Major P."/>
            <person name="Gould S.B."/>
            <person name="Goremykin V.V."/>
            <person name="Rippka R."/>
            <person name="Tandeau de Marsac N."/>
            <person name="Gugger M."/>
            <person name="Lockhart P.J."/>
            <person name="Allen J.F."/>
            <person name="Brune I."/>
            <person name="Maus I."/>
            <person name="Puhler A."/>
            <person name="Martin W.F."/>
        </authorList>
    </citation>
    <scope>NUCLEOTIDE SEQUENCE [LARGE SCALE GENOMIC DNA]</scope>
    <source>
        <strain evidence="3 4">PCC 7110</strain>
    </source>
</reference>
<feature type="transmembrane region" description="Helical" evidence="1">
    <location>
        <begin position="235"/>
        <end position="259"/>
    </location>
</feature>
<keyword evidence="1" id="KW-0472">Membrane</keyword>
<evidence type="ECO:0000259" key="2">
    <source>
        <dbReference type="Pfam" id="PF25231"/>
    </source>
</evidence>
<evidence type="ECO:0000313" key="4">
    <source>
        <dbReference type="Proteomes" id="UP000076925"/>
    </source>
</evidence>
<sequence length="287" mass="31375">MSHNPGSPSPIQPLSLGNVVSAGLKLYSSHLKSYLTLASVAYLWIFVPVYGWAKCSATLALISRLAFGELVSQPESVESGRRFVNSRLWQFLIMGLLMFAIGIGLAIVIIIPFAIFAGILTGIFVASQTSGATVNPTIVLTILLLTLILLPVFIVALLWIQARFCLVEIPLAVEDNVDGTSTISRSWELTKGNVWRIAAILFVAYLITFPIQLPFTFASAIIQGIVETLAQDNPGYAILLSLLRLVITLVGAALVVPFWQSIKAVIYYDLRSRREGLGLRIRENSDQ</sequence>
<feature type="transmembrane region" description="Helical" evidence="1">
    <location>
        <begin position="136"/>
        <end position="160"/>
    </location>
</feature>
<dbReference type="InterPro" id="IPR057169">
    <property type="entry name" value="DUF7847"/>
</dbReference>
<feature type="transmembrane region" description="Helical" evidence="1">
    <location>
        <begin position="194"/>
        <end position="215"/>
    </location>
</feature>
<protein>
    <recommendedName>
        <fullName evidence="2">DUF7847 domain-containing protein</fullName>
    </recommendedName>
</protein>
<organism evidence="3 4">
    <name type="scientific">Scytonema hofmannii PCC 7110</name>
    <dbReference type="NCBI Taxonomy" id="128403"/>
    <lineage>
        <taxon>Bacteria</taxon>
        <taxon>Bacillati</taxon>
        <taxon>Cyanobacteriota</taxon>
        <taxon>Cyanophyceae</taxon>
        <taxon>Nostocales</taxon>
        <taxon>Scytonemataceae</taxon>
        <taxon>Scytonema</taxon>
    </lineage>
</organism>
<name>A0A139WRW9_9CYAN</name>
<dbReference type="RefSeq" id="WP_017745497.1">
    <property type="nucleotide sequence ID" value="NZ_KQ976354.1"/>
</dbReference>
<evidence type="ECO:0000256" key="1">
    <source>
        <dbReference type="SAM" id="Phobius"/>
    </source>
</evidence>
<evidence type="ECO:0000313" key="3">
    <source>
        <dbReference type="EMBL" id="KYC35186.1"/>
    </source>
</evidence>
<keyword evidence="1" id="KW-1133">Transmembrane helix</keyword>
<comment type="caution">
    <text evidence="3">The sequence shown here is derived from an EMBL/GenBank/DDBJ whole genome shotgun (WGS) entry which is preliminary data.</text>
</comment>
<dbReference type="Pfam" id="PF25231">
    <property type="entry name" value="DUF7847"/>
    <property type="match status" value="1"/>
</dbReference>
<keyword evidence="1" id="KW-0812">Transmembrane</keyword>
<feature type="transmembrane region" description="Helical" evidence="1">
    <location>
        <begin position="34"/>
        <end position="53"/>
    </location>
</feature>
<dbReference type="EMBL" id="ANNX02000052">
    <property type="protein sequence ID" value="KYC35186.1"/>
    <property type="molecule type" value="Genomic_DNA"/>
</dbReference>
<dbReference type="AlphaFoldDB" id="A0A139WRW9"/>
<dbReference type="Proteomes" id="UP000076925">
    <property type="component" value="Unassembled WGS sequence"/>
</dbReference>
<dbReference type="OrthoDB" id="426215at2"/>
<proteinExistence type="predicted"/>
<gene>
    <name evidence="3" type="ORF">WA1_08490</name>
</gene>
<feature type="domain" description="DUF7847" evidence="2">
    <location>
        <begin position="59"/>
        <end position="268"/>
    </location>
</feature>
<dbReference type="STRING" id="128403.WA1_08490"/>
<feature type="transmembrane region" description="Helical" evidence="1">
    <location>
        <begin position="91"/>
        <end position="124"/>
    </location>
</feature>
<accession>A0A139WRW9</accession>
<keyword evidence="4" id="KW-1185">Reference proteome</keyword>